<dbReference type="EMBL" id="ML178856">
    <property type="protein sequence ID" value="TFK96694.1"/>
    <property type="molecule type" value="Genomic_DNA"/>
</dbReference>
<evidence type="ECO:0000313" key="2">
    <source>
        <dbReference type="EMBL" id="TFK96694.1"/>
    </source>
</evidence>
<evidence type="ECO:0000313" key="3">
    <source>
        <dbReference type="Proteomes" id="UP000305067"/>
    </source>
</evidence>
<keyword evidence="1" id="KW-0732">Signal</keyword>
<proteinExistence type="predicted"/>
<name>A0A5C3Q3P3_9AGAR</name>
<evidence type="ECO:0000256" key="1">
    <source>
        <dbReference type="SAM" id="SignalP"/>
    </source>
</evidence>
<organism evidence="2 3">
    <name type="scientific">Pterulicium gracile</name>
    <dbReference type="NCBI Taxonomy" id="1884261"/>
    <lineage>
        <taxon>Eukaryota</taxon>
        <taxon>Fungi</taxon>
        <taxon>Dikarya</taxon>
        <taxon>Basidiomycota</taxon>
        <taxon>Agaricomycotina</taxon>
        <taxon>Agaricomycetes</taxon>
        <taxon>Agaricomycetidae</taxon>
        <taxon>Agaricales</taxon>
        <taxon>Pleurotineae</taxon>
        <taxon>Pterulaceae</taxon>
        <taxon>Pterulicium</taxon>
    </lineage>
</organism>
<keyword evidence="3" id="KW-1185">Reference proteome</keyword>
<accession>A0A5C3Q3P3</accession>
<sequence length="191" mass="19696">MTSRLASVISFALVCVSIATASVLPRQNGEFTCDSIVCGALKVNVKGAKKALSLTTSGALTYVATGSAPAVNPHPDYCLGMNPDPTAIGGIFRVPSRNKCISITNQADAVGPYFTGLAPCNEYAYAQQFTIFTANAGEGYSFAGESDVEGTVFQGGCQPGLLEVMVGNNGAPIVGSKGIQFNCNGAQWLVV</sequence>
<reference evidence="2 3" key="1">
    <citation type="journal article" date="2019" name="Nat. Ecol. Evol.">
        <title>Megaphylogeny resolves global patterns of mushroom evolution.</title>
        <authorList>
            <person name="Varga T."/>
            <person name="Krizsan K."/>
            <person name="Foldi C."/>
            <person name="Dima B."/>
            <person name="Sanchez-Garcia M."/>
            <person name="Sanchez-Ramirez S."/>
            <person name="Szollosi G.J."/>
            <person name="Szarkandi J.G."/>
            <person name="Papp V."/>
            <person name="Albert L."/>
            <person name="Andreopoulos W."/>
            <person name="Angelini C."/>
            <person name="Antonin V."/>
            <person name="Barry K.W."/>
            <person name="Bougher N.L."/>
            <person name="Buchanan P."/>
            <person name="Buyck B."/>
            <person name="Bense V."/>
            <person name="Catcheside P."/>
            <person name="Chovatia M."/>
            <person name="Cooper J."/>
            <person name="Damon W."/>
            <person name="Desjardin D."/>
            <person name="Finy P."/>
            <person name="Geml J."/>
            <person name="Haridas S."/>
            <person name="Hughes K."/>
            <person name="Justo A."/>
            <person name="Karasinski D."/>
            <person name="Kautmanova I."/>
            <person name="Kiss B."/>
            <person name="Kocsube S."/>
            <person name="Kotiranta H."/>
            <person name="LaButti K.M."/>
            <person name="Lechner B.E."/>
            <person name="Liimatainen K."/>
            <person name="Lipzen A."/>
            <person name="Lukacs Z."/>
            <person name="Mihaltcheva S."/>
            <person name="Morgado L.N."/>
            <person name="Niskanen T."/>
            <person name="Noordeloos M.E."/>
            <person name="Ohm R.A."/>
            <person name="Ortiz-Santana B."/>
            <person name="Ovrebo C."/>
            <person name="Racz N."/>
            <person name="Riley R."/>
            <person name="Savchenko A."/>
            <person name="Shiryaev A."/>
            <person name="Soop K."/>
            <person name="Spirin V."/>
            <person name="Szebenyi C."/>
            <person name="Tomsovsky M."/>
            <person name="Tulloss R.E."/>
            <person name="Uehling J."/>
            <person name="Grigoriev I.V."/>
            <person name="Vagvolgyi C."/>
            <person name="Papp T."/>
            <person name="Martin F.M."/>
            <person name="Miettinen O."/>
            <person name="Hibbett D.S."/>
            <person name="Nagy L.G."/>
        </authorList>
    </citation>
    <scope>NUCLEOTIDE SEQUENCE [LARGE SCALE GENOMIC DNA]</scope>
    <source>
        <strain evidence="2 3">CBS 309.79</strain>
    </source>
</reference>
<dbReference type="Proteomes" id="UP000305067">
    <property type="component" value="Unassembled WGS sequence"/>
</dbReference>
<feature type="signal peptide" evidence="1">
    <location>
        <begin position="1"/>
        <end position="21"/>
    </location>
</feature>
<dbReference type="OrthoDB" id="3145071at2759"/>
<protein>
    <recommendedName>
        <fullName evidence="4">Ricin B lectin domain-containing protein</fullName>
    </recommendedName>
</protein>
<evidence type="ECO:0008006" key="4">
    <source>
        <dbReference type="Google" id="ProtNLM"/>
    </source>
</evidence>
<dbReference type="AlphaFoldDB" id="A0A5C3Q3P3"/>
<feature type="chain" id="PRO_5022810012" description="Ricin B lectin domain-containing protein" evidence="1">
    <location>
        <begin position="22"/>
        <end position="191"/>
    </location>
</feature>
<gene>
    <name evidence="2" type="ORF">BDV98DRAFT_586164</name>
</gene>